<accession>A0ABD6EKL8</accession>
<proteinExistence type="predicted"/>
<dbReference type="Proteomes" id="UP001608902">
    <property type="component" value="Unassembled WGS sequence"/>
</dbReference>
<dbReference type="EMBL" id="JBGFUD010002692">
    <property type="protein sequence ID" value="MFH4977884.1"/>
    <property type="molecule type" value="Genomic_DNA"/>
</dbReference>
<protein>
    <recommendedName>
        <fullName evidence="3">Secreted protein</fullName>
    </recommendedName>
</protein>
<sequence>MVISRSYKRPPLIFQYLHQMQWRMTAVVLFVFFAKLSNPSHGGHTCRVSTDIECTVNGKNCCCMLDRLGLVRSCESQRSLTTTHHFSSSADANQYEIATVAAVMTYRISLFVL</sequence>
<gene>
    <name evidence="1" type="ORF">AB6A40_004593</name>
</gene>
<comment type="caution">
    <text evidence="1">The sequence shown here is derived from an EMBL/GenBank/DDBJ whole genome shotgun (WGS) entry which is preliminary data.</text>
</comment>
<evidence type="ECO:0000313" key="2">
    <source>
        <dbReference type="Proteomes" id="UP001608902"/>
    </source>
</evidence>
<reference evidence="1 2" key="1">
    <citation type="submission" date="2024-08" db="EMBL/GenBank/DDBJ databases">
        <title>Gnathostoma spinigerum genome.</title>
        <authorList>
            <person name="Gonzalez-Bertolin B."/>
            <person name="Monzon S."/>
            <person name="Zaballos A."/>
            <person name="Jimenez P."/>
            <person name="Dekumyoy P."/>
            <person name="Varona S."/>
            <person name="Cuesta I."/>
            <person name="Sumanam S."/>
            <person name="Adisakwattana P."/>
            <person name="Gasser R.B."/>
            <person name="Hernandez-Gonzalez A."/>
            <person name="Young N.D."/>
            <person name="Perteguer M.J."/>
        </authorList>
    </citation>
    <scope>NUCLEOTIDE SEQUENCE [LARGE SCALE GENOMIC DNA]</scope>
    <source>
        <strain evidence="1">AL3</strain>
        <tissue evidence="1">Liver</tissue>
    </source>
</reference>
<name>A0ABD6EKL8_9BILA</name>
<dbReference type="AlphaFoldDB" id="A0ABD6EKL8"/>
<keyword evidence="2" id="KW-1185">Reference proteome</keyword>
<organism evidence="1 2">
    <name type="scientific">Gnathostoma spinigerum</name>
    <dbReference type="NCBI Taxonomy" id="75299"/>
    <lineage>
        <taxon>Eukaryota</taxon>
        <taxon>Metazoa</taxon>
        <taxon>Ecdysozoa</taxon>
        <taxon>Nematoda</taxon>
        <taxon>Chromadorea</taxon>
        <taxon>Rhabditida</taxon>
        <taxon>Spirurina</taxon>
        <taxon>Gnathostomatomorpha</taxon>
        <taxon>Gnathostomatoidea</taxon>
        <taxon>Gnathostomatidae</taxon>
        <taxon>Gnathostoma</taxon>
    </lineage>
</organism>
<evidence type="ECO:0008006" key="3">
    <source>
        <dbReference type="Google" id="ProtNLM"/>
    </source>
</evidence>
<evidence type="ECO:0000313" key="1">
    <source>
        <dbReference type="EMBL" id="MFH4977884.1"/>
    </source>
</evidence>